<dbReference type="NCBIfam" id="NF005559">
    <property type="entry name" value="PRK07231.1"/>
    <property type="match status" value="1"/>
</dbReference>
<dbReference type="InterPro" id="IPR020904">
    <property type="entry name" value="Sc_DH/Rdtase_CS"/>
</dbReference>
<proteinExistence type="inferred from homology"/>
<dbReference type="eggNOG" id="COG1028">
    <property type="taxonomic scope" value="Bacteria"/>
</dbReference>
<dbReference type="CDD" id="cd05233">
    <property type="entry name" value="SDR_c"/>
    <property type="match status" value="1"/>
</dbReference>
<dbReference type="InterPro" id="IPR002347">
    <property type="entry name" value="SDR_fam"/>
</dbReference>
<dbReference type="NCBIfam" id="NF009466">
    <property type="entry name" value="PRK12826.1-2"/>
    <property type="match status" value="1"/>
</dbReference>
<name>A4CGS5_ROBBH</name>
<dbReference type="PRINTS" id="PR00081">
    <property type="entry name" value="GDHRDH"/>
</dbReference>
<dbReference type="STRING" id="313596.RB2501_04525"/>
<accession>A4CGS5</accession>
<dbReference type="PANTHER" id="PTHR43639:SF1">
    <property type="entry name" value="SHORT-CHAIN DEHYDROGENASE_REDUCTASE FAMILY PROTEIN"/>
    <property type="match status" value="1"/>
</dbReference>
<dbReference type="PROSITE" id="PS00061">
    <property type="entry name" value="ADH_SHORT"/>
    <property type="match status" value="1"/>
</dbReference>
<keyword evidence="4" id="KW-1185">Reference proteome</keyword>
<reference evidence="3 4" key="1">
    <citation type="journal article" date="2009" name="J. Bacteriol.">
        <title>Complete genome sequence of Robiginitalea biformata HTCC2501.</title>
        <authorList>
            <person name="Oh H.M."/>
            <person name="Giovannoni S.J."/>
            <person name="Lee K."/>
            <person name="Ferriera S."/>
            <person name="Johnson J."/>
            <person name="Cho J.C."/>
        </authorList>
    </citation>
    <scope>NUCLEOTIDE SEQUENCE [LARGE SCALE GENOMIC DNA]</scope>
    <source>
        <strain evidence="4">ATCC BAA-864 / HTCC2501 / KCTC 12146</strain>
    </source>
</reference>
<dbReference type="PANTHER" id="PTHR43639">
    <property type="entry name" value="OXIDOREDUCTASE, SHORT-CHAIN DEHYDROGENASE/REDUCTASE FAMILY (AFU_ORTHOLOGUE AFUA_5G02870)"/>
    <property type="match status" value="1"/>
</dbReference>
<dbReference type="SUPFAM" id="SSF51735">
    <property type="entry name" value="NAD(P)-binding Rossmann-fold domains"/>
    <property type="match status" value="1"/>
</dbReference>
<dbReference type="GO" id="GO:0016491">
    <property type="term" value="F:oxidoreductase activity"/>
    <property type="evidence" value="ECO:0007669"/>
    <property type="project" value="UniProtKB-KW"/>
</dbReference>
<dbReference type="Pfam" id="PF13561">
    <property type="entry name" value="adh_short_C2"/>
    <property type="match status" value="1"/>
</dbReference>
<dbReference type="InterPro" id="IPR036291">
    <property type="entry name" value="NAD(P)-bd_dom_sf"/>
</dbReference>
<dbReference type="FunFam" id="3.40.50.720:FF:000084">
    <property type="entry name" value="Short-chain dehydrogenase reductase"/>
    <property type="match status" value="1"/>
</dbReference>
<dbReference type="OrthoDB" id="9804104at2"/>
<dbReference type="PRINTS" id="PR00080">
    <property type="entry name" value="SDRFAMILY"/>
</dbReference>
<dbReference type="KEGG" id="rbi:RB2501_04525"/>
<comment type="similarity">
    <text evidence="1">Belongs to the short-chain dehydrogenases/reductases (SDR) family.</text>
</comment>
<dbReference type="Gene3D" id="3.40.50.720">
    <property type="entry name" value="NAD(P)-binding Rossmann-like Domain"/>
    <property type="match status" value="1"/>
</dbReference>
<evidence type="ECO:0000313" key="4">
    <source>
        <dbReference type="Proteomes" id="UP000009049"/>
    </source>
</evidence>
<protein>
    <submittedName>
        <fullName evidence="3">2-deoxy-D-gluconate 3-dehydrogenase</fullName>
    </submittedName>
</protein>
<keyword evidence="2" id="KW-0560">Oxidoreductase</keyword>
<sequence length="246" mass="26459">MKQKIVIVTGATSGLGYATAKKFCQAGHICYVLGRNPEKTRKTCKELGPQARELVLDLSRLEDIPGAVRQVQEAAGRIDVLVNNAGINMKKPLLEVSDAEFNQILQTNLHSVFSISREAGKVMKEQGQGNIVNISSMAAQYGLPYVVAYSASKTAIEGLTRAMAVELAPMGIRVNCVAPGFIKTPMTAKALDSDPPRKDRVFARTPMGEMGLPEDIADTVFYLASEEARFITGVVLPVDGGNSIGF</sequence>
<dbReference type="Proteomes" id="UP000009049">
    <property type="component" value="Chromosome"/>
</dbReference>
<dbReference type="AlphaFoldDB" id="A4CGS5"/>
<evidence type="ECO:0000256" key="2">
    <source>
        <dbReference type="ARBA" id="ARBA00023002"/>
    </source>
</evidence>
<organism evidence="3 4">
    <name type="scientific">Robiginitalea biformata (strain ATCC BAA-864 / DSM 15991 / KCTC 12146 / HTCC2501)</name>
    <dbReference type="NCBI Taxonomy" id="313596"/>
    <lineage>
        <taxon>Bacteria</taxon>
        <taxon>Pseudomonadati</taxon>
        <taxon>Bacteroidota</taxon>
        <taxon>Flavobacteriia</taxon>
        <taxon>Flavobacteriales</taxon>
        <taxon>Flavobacteriaceae</taxon>
        <taxon>Robiginitalea</taxon>
    </lineage>
</organism>
<dbReference type="HOGENOM" id="CLU_010194_1_1_10"/>
<gene>
    <name evidence="3" type="ordered locus">RB2501_04525</name>
</gene>
<dbReference type="EMBL" id="CP001712">
    <property type="protein sequence ID" value="EAR16133.1"/>
    <property type="molecule type" value="Genomic_DNA"/>
</dbReference>
<evidence type="ECO:0000256" key="1">
    <source>
        <dbReference type="ARBA" id="ARBA00006484"/>
    </source>
</evidence>
<dbReference type="RefSeq" id="WP_012813828.1">
    <property type="nucleotide sequence ID" value="NC_013222.1"/>
</dbReference>
<evidence type="ECO:0000313" key="3">
    <source>
        <dbReference type="EMBL" id="EAR16133.1"/>
    </source>
</evidence>